<sequence length="152" mass="16184">MIGRGLEAPSGRFGPTLCARWNSNGGSKVSEVILGRTELRKAWTFGPSSFSGIPKRPYALRRDSGGCCRMMVQAVSREKVIEEDGLRLGLTGNSQAAPSLAGLLPQKPRGAHSAVACSGHCAHRPPCDTAAVLGIFRGRAGQSKEKHDKERS</sequence>
<organism evidence="1 2">
    <name type="scientific">Pleurodeles waltl</name>
    <name type="common">Iberian ribbed newt</name>
    <dbReference type="NCBI Taxonomy" id="8319"/>
    <lineage>
        <taxon>Eukaryota</taxon>
        <taxon>Metazoa</taxon>
        <taxon>Chordata</taxon>
        <taxon>Craniata</taxon>
        <taxon>Vertebrata</taxon>
        <taxon>Euteleostomi</taxon>
        <taxon>Amphibia</taxon>
        <taxon>Batrachia</taxon>
        <taxon>Caudata</taxon>
        <taxon>Salamandroidea</taxon>
        <taxon>Salamandridae</taxon>
        <taxon>Pleurodelinae</taxon>
        <taxon>Pleurodeles</taxon>
    </lineage>
</organism>
<dbReference type="Proteomes" id="UP001066276">
    <property type="component" value="Chromosome 12"/>
</dbReference>
<evidence type="ECO:0000313" key="2">
    <source>
        <dbReference type="Proteomes" id="UP001066276"/>
    </source>
</evidence>
<comment type="caution">
    <text evidence="1">The sequence shown here is derived from an EMBL/GenBank/DDBJ whole genome shotgun (WGS) entry which is preliminary data.</text>
</comment>
<keyword evidence="2" id="KW-1185">Reference proteome</keyword>
<reference evidence="1" key="1">
    <citation type="journal article" date="2022" name="bioRxiv">
        <title>Sequencing and chromosome-scale assembly of the giantPleurodeles waltlgenome.</title>
        <authorList>
            <person name="Brown T."/>
            <person name="Elewa A."/>
            <person name="Iarovenko S."/>
            <person name="Subramanian E."/>
            <person name="Araus A.J."/>
            <person name="Petzold A."/>
            <person name="Susuki M."/>
            <person name="Suzuki K.-i.T."/>
            <person name="Hayashi T."/>
            <person name="Toyoda A."/>
            <person name="Oliveira C."/>
            <person name="Osipova E."/>
            <person name="Leigh N.D."/>
            <person name="Simon A."/>
            <person name="Yun M.H."/>
        </authorList>
    </citation>
    <scope>NUCLEOTIDE SEQUENCE</scope>
    <source>
        <strain evidence="1">20211129_DDA</strain>
        <tissue evidence="1">Liver</tissue>
    </source>
</reference>
<dbReference type="EMBL" id="JANPWB010000016">
    <property type="protein sequence ID" value="KAJ1083688.1"/>
    <property type="molecule type" value="Genomic_DNA"/>
</dbReference>
<evidence type="ECO:0000313" key="1">
    <source>
        <dbReference type="EMBL" id="KAJ1083688.1"/>
    </source>
</evidence>
<accession>A0AAV7L2Y4</accession>
<proteinExistence type="predicted"/>
<gene>
    <name evidence="1" type="ORF">NDU88_003843</name>
</gene>
<name>A0AAV7L2Y4_PLEWA</name>
<dbReference type="AlphaFoldDB" id="A0AAV7L2Y4"/>
<protein>
    <submittedName>
        <fullName evidence="1">Uncharacterized protein</fullName>
    </submittedName>
</protein>